<dbReference type="Proteomes" id="UP000004367">
    <property type="component" value="Unassembled WGS sequence"/>
</dbReference>
<keyword evidence="2" id="KW-0812">Transmembrane</keyword>
<feature type="transmembrane region" description="Helical" evidence="2">
    <location>
        <begin position="71"/>
        <end position="95"/>
    </location>
</feature>
<dbReference type="RefSeq" id="WP_009483616.1">
    <property type="nucleotide sequence ID" value="NZ_BAFE01000094.1"/>
</dbReference>
<keyword evidence="4" id="KW-1185">Reference proteome</keyword>
<dbReference type="AlphaFoldDB" id="H5UVL5"/>
<dbReference type="STRING" id="1089455.MOPEL_135_00110"/>
<keyword evidence="2" id="KW-1133">Transmembrane helix</keyword>
<evidence type="ECO:0000313" key="4">
    <source>
        <dbReference type="Proteomes" id="UP000004367"/>
    </source>
</evidence>
<evidence type="ECO:0000313" key="3">
    <source>
        <dbReference type="EMBL" id="GAB49773.1"/>
    </source>
</evidence>
<protein>
    <submittedName>
        <fullName evidence="3">Uncharacterized protein</fullName>
    </submittedName>
</protein>
<reference evidence="3 4" key="1">
    <citation type="submission" date="2012-02" db="EMBL/GenBank/DDBJ databases">
        <title>Whole genome shotgun sequence of Mobilicoccus pelagius NBRC 104925.</title>
        <authorList>
            <person name="Yoshida Y."/>
            <person name="Hosoyama A."/>
            <person name="Tsuchikane K."/>
            <person name="Katsumata H."/>
            <person name="Yamazaki S."/>
            <person name="Fujita N."/>
        </authorList>
    </citation>
    <scope>NUCLEOTIDE SEQUENCE [LARGE SCALE GENOMIC DNA]</scope>
    <source>
        <strain evidence="3 4">NBRC 104925</strain>
    </source>
</reference>
<sequence>MSEIPGPRDADGRPQDHVPGRDNGSFGNGSDNTYGRGEVSDDFGAPQERRGGFSTFPFPSYSTTTRNGTGITVAGCCLPLPLGCLTLTLSAAGYASYRMLRTRL</sequence>
<evidence type="ECO:0000256" key="1">
    <source>
        <dbReference type="SAM" id="MobiDB-lite"/>
    </source>
</evidence>
<keyword evidence="2" id="KW-0472">Membrane</keyword>
<dbReference type="EMBL" id="BAFE01000094">
    <property type="protein sequence ID" value="GAB49773.1"/>
    <property type="molecule type" value="Genomic_DNA"/>
</dbReference>
<gene>
    <name evidence="3" type="ORF">MOPEL_135_00110</name>
</gene>
<proteinExistence type="predicted"/>
<evidence type="ECO:0000256" key="2">
    <source>
        <dbReference type="SAM" id="Phobius"/>
    </source>
</evidence>
<feature type="region of interest" description="Disordered" evidence="1">
    <location>
        <begin position="1"/>
        <end position="61"/>
    </location>
</feature>
<comment type="caution">
    <text evidence="3">The sequence shown here is derived from an EMBL/GenBank/DDBJ whole genome shotgun (WGS) entry which is preliminary data.</text>
</comment>
<accession>H5UVL5</accession>
<feature type="compositionally biased region" description="Basic and acidic residues" evidence="1">
    <location>
        <begin position="1"/>
        <end position="20"/>
    </location>
</feature>
<name>H5UVL5_9MICO</name>
<organism evidence="3 4">
    <name type="scientific">Mobilicoccus pelagius NBRC 104925</name>
    <dbReference type="NCBI Taxonomy" id="1089455"/>
    <lineage>
        <taxon>Bacteria</taxon>
        <taxon>Bacillati</taxon>
        <taxon>Actinomycetota</taxon>
        <taxon>Actinomycetes</taxon>
        <taxon>Micrococcales</taxon>
        <taxon>Dermatophilaceae</taxon>
        <taxon>Mobilicoccus</taxon>
    </lineage>
</organism>